<gene>
    <name evidence="2" type="ORF">BGX16_0760</name>
</gene>
<protein>
    <submittedName>
        <fullName evidence="2">HNH endonuclease</fullName>
    </submittedName>
</protein>
<dbReference type="AlphaFoldDB" id="A0A2M9A597"/>
<evidence type="ECO:0000259" key="1">
    <source>
        <dbReference type="Pfam" id="PF13391"/>
    </source>
</evidence>
<comment type="caution">
    <text evidence="2">The sequence shown here is derived from an EMBL/GenBank/DDBJ whole genome shotgun (WGS) entry which is preliminary data.</text>
</comment>
<keyword evidence="2" id="KW-0378">Hydrolase</keyword>
<dbReference type="Proteomes" id="UP000231134">
    <property type="component" value="Unassembled WGS sequence"/>
</dbReference>
<dbReference type="InterPro" id="IPR003615">
    <property type="entry name" value="HNH_nuc"/>
</dbReference>
<keyword evidence="2" id="KW-0255">Endonuclease</keyword>
<sequence length="306" mass="36146">MKKPEATVMLRSFYNRNMNEKMPEVHKYANEGYYCIIAQSDKVKLELWYEEWPDSKDESNKKYVFAICFEYASKELLASDFPSWGDYKKTNKDIYNVKKLPDENAVFLQKGKDAKTKKIRWYWGIYISPENEAQSLQLFFDNEKFQTVFEKYSINLNDDCGKNFTERFQQILARVGQGMYRENLEKLWDRACAVTGCRIREVLRASHAKPWKDCKDKDEEQRLDGHNGLLLSANYDALFDKGLISFSALKEGWKIMISPSIEESQLENLGIGKNVRLNPPKNLKLEDKERIDEFLKYHREQIFKVK</sequence>
<dbReference type="Pfam" id="PF13391">
    <property type="entry name" value="HNH_2"/>
    <property type="match status" value="1"/>
</dbReference>
<evidence type="ECO:0000313" key="2">
    <source>
        <dbReference type="EMBL" id="PJJ40813.1"/>
    </source>
</evidence>
<dbReference type="GO" id="GO:0004519">
    <property type="term" value="F:endonuclease activity"/>
    <property type="evidence" value="ECO:0007669"/>
    <property type="project" value="UniProtKB-KW"/>
</dbReference>
<feature type="domain" description="HNH nuclease" evidence="1">
    <location>
        <begin position="192"/>
        <end position="246"/>
    </location>
</feature>
<evidence type="ECO:0000313" key="3">
    <source>
        <dbReference type="Proteomes" id="UP000231134"/>
    </source>
</evidence>
<accession>A0A2M9A597</accession>
<name>A0A2M9A597_9BACT</name>
<dbReference type="EMBL" id="PGEX01000001">
    <property type="protein sequence ID" value="PJJ40813.1"/>
    <property type="molecule type" value="Genomic_DNA"/>
</dbReference>
<proteinExistence type="predicted"/>
<keyword evidence="2" id="KW-0540">Nuclease</keyword>
<dbReference type="RefSeq" id="WP_198514851.1">
    <property type="nucleotide sequence ID" value="NZ_PGEX01000001.1"/>
</dbReference>
<keyword evidence="3" id="KW-1185">Reference proteome</keyword>
<reference evidence="2 3" key="1">
    <citation type="submission" date="2017-11" db="EMBL/GenBank/DDBJ databases">
        <title>Animal gut microbial communities from fecal samples from Wisconsin, USA.</title>
        <authorList>
            <person name="Neumann A."/>
        </authorList>
    </citation>
    <scope>NUCLEOTIDE SEQUENCE [LARGE SCALE GENOMIC DNA]</scope>
    <source>
        <strain evidence="2 3">UWS3</strain>
    </source>
</reference>
<organism evidence="2 3">
    <name type="scientific">Hallerella succinigenes</name>
    <dbReference type="NCBI Taxonomy" id="1896222"/>
    <lineage>
        <taxon>Bacteria</taxon>
        <taxon>Pseudomonadati</taxon>
        <taxon>Fibrobacterota</taxon>
        <taxon>Fibrobacteria</taxon>
        <taxon>Fibrobacterales</taxon>
        <taxon>Fibrobacteraceae</taxon>
        <taxon>Hallerella</taxon>
    </lineage>
</organism>